<feature type="region of interest" description="Disordered" evidence="1">
    <location>
        <begin position="68"/>
        <end position="87"/>
    </location>
</feature>
<proteinExistence type="predicted"/>
<dbReference type="KEGG" id="sgm:GCM10017557_53720"/>
<dbReference type="EMBL" id="AP023440">
    <property type="protein sequence ID" value="BCL30513.1"/>
    <property type="molecule type" value="Genomic_DNA"/>
</dbReference>
<name>A0A7G1P3Z9_9ACTN</name>
<organism evidence="2 3">
    <name type="scientific">Streptomyces aurantiacus</name>
    <dbReference type="NCBI Taxonomy" id="47760"/>
    <lineage>
        <taxon>Bacteria</taxon>
        <taxon>Bacillati</taxon>
        <taxon>Actinomycetota</taxon>
        <taxon>Actinomycetes</taxon>
        <taxon>Kitasatosporales</taxon>
        <taxon>Streptomycetaceae</taxon>
        <taxon>Streptomyces</taxon>
        <taxon>Streptomyces aurantiacus group</taxon>
    </lineage>
</organism>
<gene>
    <name evidence="2" type="ORF">GCM10017557_53720</name>
</gene>
<protein>
    <submittedName>
        <fullName evidence="2">Uncharacterized protein</fullName>
    </submittedName>
</protein>
<evidence type="ECO:0000256" key="1">
    <source>
        <dbReference type="SAM" id="MobiDB-lite"/>
    </source>
</evidence>
<keyword evidence="3" id="KW-1185">Reference proteome</keyword>
<dbReference type="Proteomes" id="UP000516444">
    <property type="component" value="Chromosome"/>
</dbReference>
<reference evidence="2 3" key="1">
    <citation type="journal article" date="2014" name="Int. J. Syst. Evol. Microbiol.">
        <title>Complete genome sequence of Corynebacterium casei LMG S-19264T (=DSM 44701T), isolated from a smear-ripened cheese.</title>
        <authorList>
            <consortium name="US DOE Joint Genome Institute (JGI-PGF)"/>
            <person name="Walter F."/>
            <person name="Albersmeier A."/>
            <person name="Kalinowski J."/>
            <person name="Ruckert C."/>
        </authorList>
    </citation>
    <scope>NUCLEOTIDE SEQUENCE [LARGE SCALE GENOMIC DNA]</scope>
    <source>
        <strain evidence="2 3">JCM 4677</strain>
    </source>
</reference>
<accession>A0A7G1P3Z9</accession>
<evidence type="ECO:0000313" key="3">
    <source>
        <dbReference type="Proteomes" id="UP000516444"/>
    </source>
</evidence>
<sequence length="87" mass="9385">MSERCGYRGLARKGDVTALEALPTAASMPCHGKQGIDTRPRIDIGGVDICARGKSRTGVKLWMARRDRHASSGVRRPFSGLSERGTS</sequence>
<evidence type="ECO:0000313" key="2">
    <source>
        <dbReference type="EMBL" id="BCL30513.1"/>
    </source>
</evidence>
<dbReference type="AlphaFoldDB" id="A0A7G1P3Z9"/>